<keyword evidence="13" id="KW-1185">Reference proteome</keyword>
<evidence type="ECO:0000259" key="8">
    <source>
        <dbReference type="PROSITE" id="PS50142"/>
    </source>
</evidence>
<dbReference type="InterPro" id="IPR036389">
    <property type="entry name" value="RNase_III_sf"/>
</dbReference>
<dbReference type="SUPFAM" id="SSF69065">
    <property type="entry name" value="RNase III domain-like"/>
    <property type="match status" value="2"/>
</dbReference>
<dbReference type="GO" id="GO:0005737">
    <property type="term" value="C:cytoplasm"/>
    <property type="evidence" value="ECO:0007669"/>
    <property type="project" value="TreeGrafter"/>
</dbReference>
<dbReference type="PROSITE" id="PS51194">
    <property type="entry name" value="HELICASE_CTER"/>
    <property type="match status" value="1"/>
</dbReference>
<evidence type="ECO:0000259" key="11">
    <source>
        <dbReference type="PROSITE" id="PS51327"/>
    </source>
</evidence>
<evidence type="ECO:0000256" key="1">
    <source>
        <dbReference type="ARBA" id="ARBA00022737"/>
    </source>
</evidence>
<dbReference type="SMART" id="SM00490">
    <property type="entry name" value="HELICc"/>
    <property type="match status" value="1"/>
</dbReference>
<dbReference type="OrthoDB" id="416741at2759"/>
<dbReference type="GO" id="GO:0004386">
    <property type="term" value="F:helicase activity"/>
    <property type="evidence" value="ECO:0007669"/>
    <property type="project" value="UniProtKB-KW"/>
</dbReference>
<evidence type="ECO:0000313" key="13">
    <source>
        <dbReference type="Proteomes" id="UP000308730"/>
    </source>
</evidence>
<evidence type="ECO:0000256" key="2">
    <source>
        <dbReference type="ARBA" id="ARBA00022741"/>
    </source>
</evidence>
<keyword evidence="2" id="KW-0547">Nucleotide-binding</keyword>
<evidence type="ECO:0000256" key="4">
    <source>
        <dbReference type="ARBA" id="ARBA00022806"/>
    </source>
</evidence>
<comment type="caution">
    <text evidence="12">The sequence shown here is derived from an EMBL/GenBank/DDBJ whole genome shotgun (WGS) entry which is preliminary data.</text>
</comment>
<dbReference type="CDD" id="cd00593">
    <property type="entry name" value="RIBOc"/>
    <property type="match status" value="2"/>
</dbReference>
<dbReference type="SMART" id="SM00535">
    <property type="entry name" value="RIBOc"/>
    <property type="match status" value="2"/>
</dbReference>
<dbReference type="GO" id="GO:0003723">
    <property type="term" value="F:RNA binding"/>
    <property type="evidence" value="ECO:0007669"/>
    <property type="project" value="UniProtKB-UniRule"/>
</dbReference>
<evidence type="ECO:0000259" key="10">
    <source>
        <dbReference type="PROSITE" id="PS51194"/>
    </source>
</evidence>
<evidence type="ECO:0000256" key="6">
    <source>
        <dbReference type="PROSITE-ProRule" id="PRU00657"/>
    </source>
</evidence>
<dbReference type="Pfam" id="PF00271">
    <property type="entry name" value="Helicase_C"/>
    <property type="match status" value="1"/>
</dbReference>
<dbReference type="Pfam" id="PF00270">
    <property type="entry name" value="DEAD"/>
    <property type="match status" value="1"/>
</dbReference>
<dbReference type="InterPro" id="IPR005034">
    <property type="entry name" value="Dicer_dimerisation"/>
</dbReference>
<dbReference type="Pfam" id="PF00636">
    <property type="entry name" value="Ribonuclease_3"/>
    <property type="match status" value="2"/>
</dbReference>
<sequence length="1508" mass="171178">MEENDPPPAMPQRIFHPRAYQQELLEDSLRRNLVIALDTGSGKTHIAVLRMKLEAERNPFKISWFLAPTVALIEQQKNVIASAIPVSVGLISGASEPDQWKDAGMWRRLLDSHRIIISTPQILLDALNHGFVHLSQMGLLVFDEAHHAADKHPYNMIMNSHYFPLSPRTGQDAQNAAVRPMILGLTASPVYGGDVARAFWELERNLDSVVRSSQHNREELAAYVHRPHFQYVEYPLPSYGYEAVSSRGPSRNVIALQAVVDSLNIEDDPYVKSLHTQLKRLPPGDQRKRIDQQLSKAINKSDTFTHKGLRDFVRTAIDICYDLGPWPADWFVATVIGIAQSSSSIYNNIMSSWQEKEKKYLLTALSKIQLVAMSDKPSDILKGLSPRVRKLVETLKQEEEFSRAQDEPYSGILFVQRRDSVLALGEILSKLGDTSELFRIGTLLGSSNSFKRRSFLDLTRALLKEKPVDVLQDFRSGEKNLIVATAVAEEGIDIQACGSVIRFDPPPNMVAWAQSRGRARRKSSRFVIMFDSLSGHSRIEEWENMEKEMMALYNSTKPSVARDEEDEKDFGSLSFTVESTGALLTLDSVMGHLNHFCSTLSSRGHARHDAYFVLDPPEYPDDWHQNRDPVDQYSGPWRATVMLPRILPSHLRVFTTDFTYSSKLSAKKHAAFEAYVSLYEAQLLTDSLLPFTSNIEGDVHGEVKLLLEEVEQRAGVEKVPVQMDPWLLPGQMGWICYELGIDDLPVMYMFTRQTLPIMSDDELPTLYIPGRPSVKVRLYPRLNIQVTSSMVAKAETYTEHLFRPLYGGRMIVGQKDFVYLFLPAKKGTDESVWERRRAWMKSRCERAENARSETVDKVNAEVFGRQFTYPLDLSIVRSNAKISKALLFVGWHEGPISDEEAKELRERYEDPEMEILYPLLVAQELPRRVNFLAPLDSETAGLRHEEPFLLISSDSTVDLLSRDDLEYSLYLPSVLRGLAKVITAASLRDTLFASTPLSSIPIDMLTVAITAPVSQEANYQRLETLGDVVLKYTISIQIFTDHPWWHEGYLSRRKDHCVNNGRLAKEAVGKNLHKWIIRDRYSPRKWRPRCISDQVVPEPEPKAKEIAEDGAETKELTPKEQRAERRRKAREHLSTKVLADVVESLMGAAYEHGGFDLAIDFARLFGFGLPKWEPISTRVADCLDRLPKTSDLPNGLPPQLSLVERMLDYNFTHKMLLVEALTHASYQGDLDNVSYERLEFLGDAALDMVVTDFLYHAPGKNYSPGHMHLRKEALVNAHFLAFMCLDKSLVLDAAMPSWTPSEGLQETNEEQHIHLYKCLLHSSHTVMEEQMNTFRRYEKNRDQIWSLLNRSSYYPWAALTSLQAPKFISDLIESLLGAVFLDSGGNLDAVRAVLTTLGIYSVMERIVNEEIDVLHPVSRLAIWAAKQVPPKKLGVVVERERGDIICSVIVDEVLISQAKERHRGKTTRSGVRFAAADDAIRKLGIIEQETYEDVDDVGWPEEVPEYNW</sequence>
<evidence type="ECO:0000259" key="9">
    <source>
        <dbReference type="PROSITE" id="PS51192"/>
    </source>
</evidence>
<dbReference type="Pfam" id="PF03368">
    <property type="entry name" value="Dicer_dimer"/>
    <property type="match status" value="1"/>
</dbReference>
<evidence type="ECO:0000256" key="5">
    <source>
        <dbReference type="ARBA" id="ARBA00022840"/>
    </source>
</evidence>
<keyword evidence="4" id="KW-0347">Helicase</keyword>
<keyword evidence="6" id="KW-0694">RNA-binding</keyword>
<dbReference type="CDD" id="cd18034">
    <property type="entry name" value="DEXHc_dicer"/>
    <property type="match status" value="1"/>
</dbReference>
<dbReference type="InterPro" id="IPR001650">
    <property type="entry name" value="Helicase_C-like"/>
</dbReference>
<dbReference type="InterPro" id="IPR000999">
    <property type="entry name" value="RNase_III_dom"/>
</dbReference>
<comment type="similarity">
    <text evidence="6">Belongs to the helicase family. Dicer subfamily.</text>
</comment>
<keyword evidence="1" id="KW-0677">Repeat</keyword>
<dbReference type="SUPFAM" id="SSF52540">
    <property type="entry name" value="P-loop containing nucleoside triphosphate hydrolases"/>
    <property type="match status" value="1"/>
</dbReference>
<dbReference type="PANTHER" id="PTHR14950:SF37">
    <property type="entry name" value="ENDORIBONUCLEASE DICER"/>
    <property type="match status" value="1"/>
</dbReference>
<dbReference type="EMBL" id="SGPM01000193">
    <property type="protein sequence ID" value="THH28228.1"/>
    <property type="molecule type" value="Genomic_DNA"/>
</dbReference>
<feature type="compositionally biased region" description="Basic and acidic residues" evidence="7">
    <location>
        <begin position="1099"/>
        <end position="1123"/>
    </location>
</feature>
<dbReference type="GO" id="GO:0005524">
    <property type="term" value="F:ATP binding"/>
    <property type="evidence" value="ECO:0007669"/>
    <property type="project" value="UniProtKB-KW"/>
</dbReference>
<feature type="domain" description="RNase III" evidence="8">
    <location>
        <begin position="1200"/>
        <end position="1384"/>
    </location>
</feature>
<dbReference type="Gene3D" id="3.40.50.300">
    <property type="entry name" value="P-loop containing nucleotide triphosphate hydrolases"/>
    <property type="match status" value="2"/>
</dbReference>
<name>A0A4S4MSC3_9APHY</name>
<dbReference type="GO" id="GO:0030422">
    <property type="term" value="P:siRNA processing"/>
    <property type="evidence" value="ECO:0007669"/>
    <property type="project" value="TreeGrafter"/>
</dbReference>
<organism evidence="12 13">
    <name type="scientific">Antrodiella citrinella</name>
    <dbReference type="NCBI Taxonomy" id="2447956"/>
    <lineage>
        <taxon>Eukaryota</taxon>
        <taxon>Fungi</taxon>
        <taxon>Dikarya</taxon>
        <taxon>Basidiomycota</taxon>
        <taxon>Agaricomycotina</taxon>
        <taxon>Agaricomycetes</taxon>
        <taxon>Polyporales</taxon>
        <taxon>Steccherinaceae</taxon>
        <taxon>Antrodiella</taxon>
    </lineage>
</organism>
<dbReference type="Gene3D" id="1.10.1520.10">
    <property type="entry name" value="Ribonuclease III domain"/>
    <property type="match status" value="2"/>
</dbReference>
<dbReference type="GO" id="GO:0005634">
    <property type="term" value="C:nucleus"/>
    <property type="evidence" value="ECO:0007669"/>
    <property type="project" value="TreeGrafter"/>
</dbReference>
<keyword evidence="5" id="KW-0067">ATP-binding</keyword>
<reference evidence="12 13" key="1">
    <citation type="submission" date="2019-02" db="EMBL/GenBank/DDBJ databases">
        <title>Genome sequencing of the rare red list fungi Antrodiella citrinella (Flaviporus citrinellus).</title>
        <authorList>
            <person name="Buettner E."/>
            <person name="Kellner H."/>
        </authorList>
    </citation>
    <scope>NUCLEOTIDE SEQUENCE [LARGE SCALE GENOMIC DNA]</scope>
    <source>
        <strain evidence="12 13">DSM 108506</strain>
    </source>
</reference>
<feature type="domain" description="Dicer dsRNA-binding fold" evidence="11">
    <location>
        <begin position="589"/>
        <end position="698"/>
    </location>
</feature>
<feature type="domain" description="Helicase ATP-binding" evidence="9">
    <location>
        <begin position="24"/>
        <end position="207"/>
    </location>
</feature>
<dbReference type="PROSITE" id="PS00517">
    <property type="entry name" value="RNASE_3_1"/>
    <property type="match status" value="1"/>
</dbReference>
<dbReference type="PROSITE" id="PS50142">
    <property type="entry name" value="RNASE_3_2"/>
    <property type="match status" value="2"/>
</dbReference>
<evidence type="ECO:0000256" key="3">
    <source>
        <dbReference type="ARBA" id="ARBA00022801"/>
    </source>
</evidence>
<dbReference type="Gene3D" id="3.30.160.380">
    <property type="entry name" value="Dicer dimerisation domain"/>
    <property type="match status" value="1"/>
</dbReference>
<accession>A0A4S4MSC3</accession>
<dbReference type="InterPro" id="IPR014001">
    <property type="entry name" value="Helicase_ATP-bd"/>
</dbReference>
<evidence type="ECO:0000256" key="7">
    <source>
        <dbReference type="SAM" id="MobiDB-lite"/>
    </source>
</evidence>
<dbReference type="InterPro" id="IPR011545">
    <property type="entry name" value="DEAD/DEAH_box_helicase_dom"/>
</dbReference>
<dbReference type="PROSITE" id="PS51327">
    <property type="entry name" value="DICER_DSRBF"/>
    <property type="match status" value="1"/>
</dbReference>
<dbReference type="SMART" id="SM00487">
    <property type="entry name" value="DEXDc"/>
    <property type="match status" value="1"/>
</dbReference>
<feature type="region of interest" description="Disordered" evidence="7">
    <location>
        <begin position="1097"/>
        <end position="1129"/>
    </location>
</feature>
<dbReference type="InterPro" id="IPR038248">
    <property type="entry name" value="Dicer_dimer_sf"/>
</dbReference>
<evidence type="ECO:0008006" key="14">
    <source>
        <dbReference type="Google" id="ProtNLM"/>
    </source>
</evidence>
<feature type="domain" description="RNase III" evidence="8">
    <location>
        <begin position="1016"/>
        <end position="1154"/>
    </location>
</feature>
<dbReference type="PANTHER" id="PTHR14950">
    <property type="entry name" value="DICER-RELATED"/>
    <property type="match status" value="1"/>
</dbReference>
<protein>
    <recommendedName>
        <fullName evidence="14">Dicer-like protein 2</fullName>
    </recommendedName>
</protein>
<dbReference type="GO" id="GO:0004525">
    <property type="term" value="F:ribonuclease III activity"/>
    <property type="evidence" value="ECO:0007669"/>
    <property type="project" value="InterPro"/>
</dbReference>
<dbReference type="Proteomes" id="UP000308730">
    <property type="component" value="Unassembled WGS sequence"/>
</dbReference>
<feature type="domain" description="Helicase C-terminal" evidence="10">
    <location>
        <begin position="387"/>
        <end position="568"/>
    </location>
</feature>
<dbReference type="InterPro" id="IPR027417">
    <property type="entry name" value="P-loop_NTPase"/>
</dbReference>
<proteinExistence type="inferred from homology"/>
<gene>
    <name evidence="12" type="ORF">EUX98_g5976</name>
</gene>
<evidence type="ECO:0000313" key="12">
    <source>
        <dbReference type="EMBL" id="THH28228.1"/>
    </source>
</evidence>
<dbReference type="PROSITE" id="PS51192">
    <property type="entry name" value="HELICASE_ATP_BIND_1"/>
    <property type="match status" value="1"/>
</dbReference>
<keyword evidence="3" id="KW-0378">Hydrolase</keyword>